<dbReference type="PROSITE" id="PS50011">
    <property type="entry name" value="PROTEIN_KINASE_DOM"/>
    <property type="match status" value="1"/>
</dbReference>
<name>A0ABP1CQ61_9APHY</name>
<protein>
    <recommendedName>
        <fullName evidence="2">Protein kinase domain-containing protein</fullName>
    </recommendedName>
</protein>
<dbReference type="PANTHER" id="PTHR38248:SF2">
    <property type="entry name" value="FUNK1 11"/>
    <property type="match status" value="1"/>
</dbReference>
<dbReference type="InterPro" id="IPR011009">
    <property type="entry name" value="Kinase-like_dom_sf"/>
</dbReference>
<dbReference type="InterPro" id="IPR000719">
    <property type="entry name" value="Prot_kinase_dom"/>
</dbReference>
<sequence length="709" mass="82359">MAGRDPIKKHIIRNSVTPKEFLIEFMRCGRETEVPKVKFSGFPCDASKAADIADPLCQWIKDARICPGYQLIDPSKSFSFANNEDHMKHLLLFPTGLDFWQSPADSCDEDESSEDLERLIEHVATQFNRQHRTHAFSLVIFGRYARFLRWDRAACVVSNSFDYHNSPKWLVHFLWRFSIFSRAKRGFDPTATDATPSEVRAFKAAVRKFIKTAPRNADFLMPSLEDDYPVYKVEVESSNGEKMHVVIGKPFHGYKRPTCGGRGTRAYAAYLPSEKRVVCLKDFWRPGCPDYPSEAEVYQHLQDHDVPNLPTVLAAGDVSVGDRCQLTRNQRHRDIWGFIHQRIVQQIAFPLHTAKSSRELIQVFRDVVACMSRAYSSAQVLHQDISEANVMITGEGRGILNDWDSSWRKTAESPESKGRVGTWRFLSIHFCKNPFKTHEIHDDLESCFWVLIWMAVRYVKSVRLWRCFSWDLFDKSEVYRLREVDGKPVADLKDGRKHEVGGLLKEFFIGHEGMHQLAWRCHPFHTLLYDLRDLFGYLYGVIRKNDEHKPDYVQESKSHHEFFSNPKNLVEIFDDALSEDGWLENDTVPNMFPYNTTQEWEDYMMRCRYRAMDRPAREGSQGTEIITEDESEAPATVTQYPITFPPEAEEEEEVVKLVRRSTRVRKVVKDRLNSIETGKPGKRKRMNNDQDGSEHDIVRPKTRRRKGET</sequence>
<dbReference type="Gene3D" id="1.10.510.10">
    <property type="entry name" value="Transferase(Phosphotransferase) domain 1"/>
    <property type="match status" value="1"/>
</dbReference>
<feature type="compositionally biased region" description="Basic and acidic residues" evidence="1">
    <location>
        <begin position="686"/>
        <end position="699"/>
    </location>
</feature>
<dbReference type="Proteomes" id="UP001497453">
    <property type="component" value="Chromosome 1"/>
</dbReference>
<evidence type="ECO:0000259" key="2">
    <source>
        <dbReference type="PROSITE" id="PS50011"/>
    </source>
</evidence>
<proteinExistence type="predicted"/>
<accession>A0ABP1CQ61</accession>
<evidence type="ECO:0000313" key="4">
    <source>
        <dbReference type="Proteomes" id="UP001497453"/>
    </source>
</evidence>
<dbReference type="InterPro" id="IPR040976">
    <property type="entry name" value="Pkinase_fungal"/>
</dbReference>
<organism evidence="3 4">
    <name type="scientific">Somion occarium</name>
    <dbReference type="NCBI Taxonomy" id="3059160"/>
    <lineage>
        <taxon>Eukaryota</taxon>
        <taxon>Fungi</taxon>
        <taxon>Dikarya</taxon>
        <taxon>Basidiomycota</taxon>
        <taxon>Agaricomycotina</taxon>
        <taxon>Agaricomycetes</taxon>
        <taxon>Polyporales</taxon>
        <taxon>Cerrenaceae</taxon>
        <taxon>Somion</taxon>
    </lineage>
</organism>
<gene>
    <name evidence="3" type="ORF">GFSPODELE1_LOCUS1373</name>
</gene>
<evidence type="ECO:0000313" key="3">
    <source>
        <dbReference type="EMBL" id="CAL1696853.1"/>
    </source>
</evidence>
<dbReference type="SUPFAM" id="SSF56112">
    <property type="entry name" value="Protein kinase-like (PK-like)"/>
    <property type="match status" value="1"/>
</dbReference>
<keyword evidence="4" id="KW-1185">Reference proteome</keyword>
<dbReference type="EMBL" id="OZ037944">
    <property type="protein sequence ID" value="CAL1696853.1"/>
    <property type="molecule type" value="Genomic_DNA"/>
</dbReference>
<feature type="region of interest" description="Disordered" evidence="1">
    <location>
        <begin position="669"/>
        <end position="709"/>
    </location>
</feature>
<feature type="domain" description="Protein kinase" evidence="2">
    <location>
        <begin position="251"/>
        <end position="563"/>
    </location>
</feature>
<dbReference type="Pfam" id="PF17667">
    <property type="entry name" value="Pkinase_fungal"/>
    <property type="match status" value="2"/>
</dbReference>
<reference evidence="4" key="1">
    <citation type="submission" date="2024-04" db="EMBL/GenBank/DDBJ databases">
        <authorList>
            <person name="Shaw F."/>
            <person name="Minotto A."/>
        </authorList>
    </citation>
    <scope>NUCLEOTIDE SEQUENCE [LARGE SCALE GENOMIC DNA]</scope>
</reference>
<evidence type="ECO:0000256" key="1">
    <source>
        <dbReference type="SAM" id="MobiDB-lite"/>
    </source>
</evidence>
<dbReference type="PANTHER" id="PTHR38248">
    <property type="entry name" value="FUNK1 6"/>
    <property type="match status" value="1"/>
</dbReference>
<feature type="compositionally biased region" description="Basic residues" evidence="1">
    <location>
        <begin position="700"/>
        <end position="709"/>
    </location>
</feature>